<name>A0A9Q3DQ34_9BASI</name>
<reference evidence="2" key="1">
    <citation type="submission" date="2021-03" db="EMBL/GenBank/DDBJ databases">
        <title>Draft genome sequence of rust myrtle Austropuccinia psidii MF-1, a brazilian biotype.</title>
        <authorList>
            <person name="Quecine M.C."/>
            <person name="Pachon D.M.R."/>
            <person name="Bonatelli M.L."/>
            <person name="Correr F.H."/>
            <person name="Franceschini L.M."/>
            <person name="Leite T.F."/>
            <person name="Margarido G.R.A."/>
            <person name="Almeida C.A."/>
            <person name="Ferrarezi J.A."/>
            <person name="Labate C.A."/>
        </authorList>
    </citation>
    <scope>NUCLEOTIDE SEQUENCE</scope>
    <source>
        <strain evidence="2">MF-1</strain>
    </source>
</reference>
<sequence>MQLNGFRAGHSGHKSKRQEWKPRGEAHMEYARPSTSYQSLARTFDTLIESPEANITSIPIYRHNKLISLGEEVHGPRKDRGPFEGFDTHALQRKSPTDKRLVENPNHFVRGTEEEVGTRKGQQPCGSSSSLYKQVSISKSAKNEKKVPKSNQKGKKEAKGNAKTKWNRPYPQNYRIPKKKKAAMENVFNMERSLMEFNNKEKEKMNQSFPKE</sequence>
<evidence type="ECO:0000313" key="3">
    <source>
        <dbReference type="Proteomes" id="UP000765509"/>
    </source>
</evidence>
<proteinExistence type="predicted"/>
<feature type="compositionally biased region" description="Polar residues" evidence="1">
    <location>
        <begin position="120"/>
        <end position="140"/>
    </location>
</feature>
<protein>
    <submittedName>
        <fullName evidence="2">Uncharacterized protein</fullName>
    </submittedName>
</protein>
<dbReference type="AlphaFoldDB" id="A0A9Q3DQ34"/>
<accession>A0A9Q3DQ34</accession>
<gene>
    <name evidence="2" type="ORF">O181_044770</name>
</gene>
<feature type="region of interest" description="Disordered" evidence="1">
    <location>
        <begin position="73"/>
        <end position="178"/>
    </location>
</feature>
<evidence type="ECO:0000313" key="2">
    <source>
        <dbReference type="EMBL" id="MBW0505055.1"/>
    </source>
</evidence>
<feature type="compositionally biased region" description="Basic and acidic residues" evidence="1">
    <location>
        <begin position="73"/>
        <end position="82"/>
    </location>
</feature>
<dbReference type="Proteomes" id="UP000765509">
    <property type="component" value="Unassembled WGS sequence"/>
</dbReference>
<dbReference type="EMBL" id="AVOT02018278">
    <property type="protein sequence ID" value="MBW0505055.1"/>
    <property type="molecule type" value="Genomic_DNA"/>
</dbReference>
<comment type="caution">
    <text evidence="2">The sequence shown here is derived from an EMBL/GenBank/DDBJ whole genome shotgun (WGS) entry which is preliminary data.</text>
</comment>
<organism evidence="2 3">
    <name type="scientific">Austropuccinia psidii MF-1</name>
    <dbReference type="NCBI Taxonomy" id="1389203"/>
    <lineage>
        <taxon>Eukaryota</taxon>
        <taxon>Fungi</taxon>
        <taxon>Dikarya</taxon>
        <taxon>Basidiomycota</taxon>
        <taxon>Pucciniomycotina</taxon>
        <taxon>Pucciniomycetes</taxon>
        <taxon>Pucciniales</taxon>
        <taxon>Sphaerophragmiaceae</taxon>
        <taxon>Austropuccinia</taxon>
    </lineage>
</organism>
<keyword evidence="3" id="KW-1185">Reference proteome</keyword>
<evidence type="ECO:0000256" key="1">
    <source>
        <dbReference type="SAM" id="MobiDB-lite"/>
    </source>
</evidence>
<feature type="region of interest" description="Disordered" evidence="1">
    <location>
        <begin position="1"/>
        <end position="23"/>
    </location>
</feature>